<evidence type="ECO:0000313" key="3">
    <source>
        <dbReference type="Proteomes" id="UP000193144"/>
    </source>
</evidence>
<organism evidence="2 3">
    <name type="scientific">Clohesyomyces aquaticus</name>
    <dbReference type="NCBI Taxonomy" id="1231657"/>
    <lineage>
        <taxon>Eukaryota</taxon>
        <taxon>Fungi</taxon>
        <taxon>Dikarya</taxon>
        <taxon>Ascomycota</taxon>
        <taxon>Pezizomycotina</taxon>
        <taxon>Dothideomycetes</taxon>
        <taxon>Pleosporomycetidae</taxon>
        <taxon>Pleosporales</taxon>
        <taxon>Lindgomycetaceae</taxon>
        <taxon>Clohesyomyces</taxon>
    </lineage>
</organism>
<gene>
    <name evidence="2" type="ORF">BCR34DRAFT_135043</name>
</gene>
<evidence type="ECO:0000313" key="2">
    <source>
        <dbReference type="EMBL" id="ORY19574.1"/>
    </source>
</evidence>
<accession>A0A1Y2AAS7</accession>
<dbReference type="OrthoDB" id="4776522at2759"/>
<feature type="region of interest" description="Disordered" evidence="1">
    <location>
        <begin position="422"/>
        <end position="484"/>
    </location>
</feature>
<comment type="caution">
    <text evidence="2">The sequence shown here is derived from an EMBL/GenBank/DDBJ whole genome shotgun (WGS) entry which is preliminary data.</text>
</comment>
<dbReference type="EMBL" id="MCFA01000002">
    <property type="protein sequence ID" value="ORY19574.1"/>
    <property type="molecule type" value="Genomic_DNA"/>
</dbReference>
<feature type="region of interest" description="Disordered" evidence="1">
    <location>
        <begin position="267"/>
        <end position="290"/>
    </location>
</feature>
<sequence length="520" mass="56559">MLTAMLTAQDSSPSGASAHLPAPGNQVPPSPLRSPATMKSRAAQPPKPGQSNKKPNCTHINMDRFYGRNQNCYVCGREPSIGFLYVCRQDFKTPTDFDLWGLEGVKPEDKAGPKSDLRRELEEVGLSEYLIVAAERGEYTASQLQTIKAQKLHLRLAIEDVIQGRQMMALHAKMQVAVEEFRSAADALPNHDGAGSSHERHENPEPLCTFRACHTCRPYYKDRLYTSFDDIVSYSLPPVTENDIARLSLPTKSATVLKTIGLRPNPLPVVSNRESSRPKTSRGNDTDSATVLTTTSRFSSVLTFSTTKSDLSALSRVRVPRKRFYNLGARTSASFDSVSGSGSDVDVSLSERKCWRGGFKNAIHGMLKMPRNSSSEGSMITLPVPFAGEKNDSTEKGARMGMGGKKTITKTKIKPKHEIYAIDNGTLTPGGKHHRTKPHKSKSAPKSGGISLPTRPRNSSDSISATSTASGLTTYTCPSDAGSEVEVEGGVALTEEAVEMHTPDMLNMEEEAEEAIMAQV</sequence>
<feature type="compositionally biased region" description="Polar residues" evidence="1">
    <location>
        <begin position="49"/>
        <end position="58"/>
    </location>
</feature>
<evidence type="ECO:0000256" key="1">
    <source>
        <dbReference type="SAM" id="MobiDB-lite"/>
    </source>
</evidence>
<name>A0A1Y2AAS7_9PLEO</name>
<feature type="compositionally biased region" description="Low complexity" evidence="1">
    <location>
        <begin position="459"/>
        <end position="470"/>
    </location>
</feature>
<feature type="region of interest" description="Disordered" evidence="1">
    <location>
        <begin position="1"/>
        <end position="58"/>
    </location>
</feature>
<feature type="compositionally biased region" description="Basic residues" evidence="1">
    <location>
        <begin position="431"/>
        <end position="443"/>
    </location>
</feature>
<protein>
    <submittedName>
        <fullName evidence="2">Uncharacterized protein</fullName>
    </submittedName>
</protein>
<dbReference type="AlphaFoldDB" id="A0A1Y2AAS7"/>
<keyword evidence="3" id="KW-1185">Reference proteome</keyword>
<proteinExistence type="predicted"/>
<reference evidence="2 3" key="1">
    <citation type="submission" date="2016-07" db="EMBL/GenBank/DDBJ databases">
        <title>Pervasive Adenine N6-methylation of Active Genes in Fungi.</title>
        <authorList>
            <consortium name="DOE Joint Genome Institute"/>
            <person name="Mondo S.J."/>
            <person name="Dannebaum R.O."/>
            <person name="Kuo R.C."/>
            <person name="Labutti K."/>
            <person name="Haridas S."/>
            <person name="Kuo A."/>
            <person name="Salamov A."/>
            <person name="Ahrendt S.R."/>
            <person name="Lipzen A."/>
            <person name="Sullivan W."/>
            <person name="Andreopoulos W.B."/>
            <person name="Clum A."/>
            <person name="Lindquist E."/>
            <person name="Daum C."/>
            <person name="Ramamoorthy G.K."/>
            <person name="Gryganskyi A."/>
            <person name="Culley D."/>
            <person name="Magnuson J.K."/>
            <person name="James T.Y."/>
            <person name="O'Malley M.A."/>
            <person name="Stajich J.E."/>
            <person name="Spatafora J.W."/>
            <person name="Visel A."/>
            <person name="Grigoriev I.V."/>
        </authorList>
    </citation>
    <scope>NUCLEOTIDE SEQUENCE [LARGE SCALE GENOMIC DNA]</scope>
    <source>
        <strain evidence="2 3">CBS 115471</strain>
    </source>
</reference>
<feature type="compositionally biased region" description="Basic and acidic residues" evidence="1">
    <location>
        <begin position="274"/>
        <end position="285"/>
    </location>
</feature>
<dbReference type="Proteomes" id="UP000193144">
    <property type="component" value="Unassembled WGS sequence"/>
</dbReference>
<dbReference type="STRING" id="1231657.A0A1Y2AAS7"/>
<feature type="compositionally biased region" description="Polar residues" evidence="1">
    <location>
        <begin position="1"/>
        <end position="15"/>
    </location>
</feature>